<name>A0AAV9PEB8_9PEZI</name>
<organism evidence="1 2">
    <name type="scientific">Saxophila tyrrhenica</name>
    <dbReference type="NCBI Taxonomy" id="1690608"/>
    <lineage>
        <taxon>Eukaryota</taxon>
        <taxon>Fungi</taxon>
        <taxon>Dikarya</taxon>
        <taxon>Ascomycota</taxon>
        <taxon>Pezizomycotina</taxon>
        <taxon>Dothideomycetes</taxon>
        <taxon>Dothideomycetidae</taxon>
        <taxon>Mycosphaerellales</taxon>
        <taxon>Extremaceae</taxon>
        <taxon>Saxophila</taxon>
    </lineage>
</organism>
<evidence type="ECO:0008006" key="3">
    <source>
        <dbReference type="Google" id="ProtNLM"/>
    </source>
</evidence>
<protein>
    <recommendedName>
        <fullName evidence="3">F-box domain-containing protein</fullName>
    </recommendedName>
</protein>
<dbReference type="GeneID" id="89925018"/>
<reference evidence="1 2" key="1">
    <citation type="submission" date="2023-08" db="EMBL/GenBank/DDBJ databases">
        <title>Black Yeasts Isolated from many extreme environments.</title>
        <authorList>
            <person name="Coleine C."/>
            <person name="Stajich J.E."/>
            <person name="Selbmann L."/>
        </authorList>
    </citation>
    <scope>NUCLEOTIDE SEQUENCE [LARGE SCALE GENOMIC DNA]</scope>
    <source>
        <strain evidence="1 2">CCFEE 5935</strain>
    </source>
</reference>
<comment type="caution">
    <text evidence="1">The sequence shown here is derived from an EMBL/GenBank/DDBJ whole genome shotgun (WGS) entry which is preliminary data.</text>
</comment>
<evidence type="ECO:0000313" key="2">
    <source>
        <dbReference type="Proteomes" id="UP001337655"/>
    </source>
</evidence>
<gene>
    <name evidence="1" type="ORF">LTR77_003672</name>
</gene>
<dbReference type="AlphaFoldDB" id="A0AAV9PEB8"/>
<dbReference type="RefSeq" id="XP_064660879.1">
    <property type="nucleotide sequence ID" value="XM_064800928.1"/>
</dbReference>
<keyword evidence="2" id="KW-1185">Reference proteome</keyword>
<proteinExistence type="predicted"/>
<accession>A0AAV9PEB8</accession>
<dbReference type="Proteomes" id="UP001337655">
    <property type="component" value="Unassembled WGS sequence"/>
</dbReference>
<evidence type="ECO:0000313" key="1">
    <source>
        <dbReference type="EMBL" id="KAK5172035.1"/>
    </source>
</evidence>
<sequence>MAAAEVLNLPDLLEPILQHPPACNLSQLKRVNLTWKRIIETSADLRRATFMEADGKVIAMKTGISELWDHERRTWGPEYLVQEGKIVMAPIFEGRSRYPRYCRPRPLDLDVFTQHVMIFGNTLDVDLFVPASLHGMFITQPPINIIEVCIQRDIPQASLTRALLRDDNGMTLGHVVDTFRRMGPSLSVVQKPFATEKMLLMSRFCFVGEQHEDLPGTDGDYAFDDDSSETDSDDYPIFEFYNFDLVELARRKEKMMRKHLGERYHRSAGLMGATMSTPEGIMGVSGW</sequence>
<dbReference type="EMBL" id="JAVRRT010000005">
    <property type="protein sequence ID" value="KAK5172035.1"/>
    <property type="molecule type" value="Genomic_DNA"/>
</dbReference>